<dbReference type="InterPro" id="IPR036875">
    <property type="entry name" value="Znf_CCHC_sf"/>
</dbReference>
<evidence type="ECO:0000313" key="5">
    <source>
        <dbReference type="EMBL" id="SJL04184.1"/>
    </source>
</evidence>
<evidence type="ECO:0000256" key="2">
    <source>
        <dbReference type="PROSITE-ProRule" id="PRU00047"/>
    </source>
</evidence>
<gene>
    <name evidence="5" type="ORF">ARMOST_07544</name>
</gene>
<proteinExistence type="predicted"/>
<organism evidence="5 6">
    <name type="scientific">Armillaria ostoyae</name>
    <name type="common">Armillaria root rot fungus</name>
    <dbReference type="NCBI Taxonomy" id="47428"/>
    <lineage>
        <taxon>Eukaryota</taxon>
        <taxon>Fungi</taxon>
        <taxon>Dikarya</taxon>
        <taxon>Basidiomycota</taxon>
        <taxon>Agaricomycotina</taxon>
        <taxon>Agaricomycetes</taxon>
        <taxon>Agaricomycetidae</taxon>
        <taxon>Agaricales</taxon>
        <taxon>Marasmiineae</taxon>
        <taxon>Physalacriaceae</taxon>
        <taxon>Armillaria</taxon>
    </lineage>
</organism>
<keyword evidence="2" id="KW-0863">Zinc-finger</keyword>
<accession>A0A284R639</accession>
<dbReference type="OMA" id="CHETEHI"/>
<dbReference type="GO" id="GO:0003676">
    <property type="term" value="F:nucleic acid binding"/>
    <property type="evidence" value="ECO:0007669"/>
    <property type="project" value="InterPro"/>
</dbReference>
<feature type="region of interest" description="Disordered" evidence="3">
    <location>
        <begin position="1"/>
        <end position="75"/>
    </location>
</feature>
<dbReference type="SMART" id="SM00343">
    <property type="entry name" value="ZnF_C2HC"/>
    <property type="match status" value="1"/>
</dbReference>
<dbReference type="AlphaFoldDB" id="A0A284R639"/>
<keyword evidence="2" id="KW-0862">Zinc</keyword>
<dbReference type="Pfam" id="PF00098">
    <property type="entry name" value="zf-CCHC"/>
    <property type="match status" value="1"/>
</dbReference>
<dbReference type="InterPro" id="IPR001878">
    <property type="entry name" value="Znf_CCHC"/>
</dbReference>
<dbReference type="Gene3D" id="4.10.60.10">
    <property type="entry name" value="Zinc finger, CCHC-type"/>
    <property type="match status" value="1"/>
</dbReference>
<reference evidence="6" key="1">
    <citation type="journal article" date="2017" name="Nat. Ecol. Evol.">
        <title>Genome expansion and lineage-specific genetic innovations in the forest pathogenic fungi Armillaria.</title>
        <authorList>
            <person name="Sipos G."/>
            <person name="Prasanna A.N."/>
            <person name="Walter M.C."/>
            <person name="O'Connor E."/>
            <person name="Balint B."/>
            <person name="Krizsan K."/>
            <person name="Kiss B."/>
            <person name="Hess J."/>
            <person name="Varga T."/>
            <person name="Slot J."/>
            <person name="Riley R."/>
            <person name="Boka B."/>
            <person name="Rigling D."/>
            <person name="Barry K."/>
            <person name="Lee J."/>
            <person name="Mihaltcheva S."/>
            <person name="LaButti K."/>
            <person name="Lipzen A."/>
            <person name="Waldron R."/>
            <person name="Moloney N.M."/>
            <person name="Sperisen C."/>
            <person name="Kredics L."/>
            <person name="Vagvoelgyi C."/>
            <person name="Patrignani A."/>
            <person name="Fitzpatrick D."/>
            <person name="Nagy I."/>
            <person name="Doyle S."/>
            <person name="Anderson J.B."/>
            <person name="Grigoriev I.V."/>
            <person name="Gueldener U."/>
            <person name="Muensterkoetter M."/>
            <person name="Nagy L.G."/>
        </authorList>
    </citation>
    <scope>NUCLEOTIDE SEQUENCE [LARGE SCALE GENOMIC DNA]</scope>
    <source>
        <strain evidence="6">C18/9</strain>
    </source>
</reference>
<dbReference type="Proteomes" id="UP000219338">
    <property type="component" value="Unassembled WGS sequence"/>
</dbReference>
<dbReference type="GO" id="GO:0006397">
    <property type="term" value="P:mRNA processing"/>
    <property type="evidence" value="ECO:0007669"/>
    <property type="project" value="UniProtKB-KW"/>
</dbReference>
<dbReference type="SUPFAM" id="SSF57756">
    <property type="entry name" value="Retrovirus zinc finger-like domains"/>
    <property type="match status" value="1"/>
</dbReference>
<name>A0A284R639_ARMOS</name>
<dbReference type="OrthoDB" id="2681631at2759"/>
<dbReference type="GO" id="GO:0008270">
    <property type="term" value="F:zinc ion binding"/>
    <property type="evidence" value="ECO:0007669"/>
    <property type="project" value="UniProtKB-KW"/>
</dbReference>
<dbReference type="EMBL" id="FUEG01000004">
    <property type="protein sequence ID" value="SJL04184.1"/>
    <property type="molecule type" value="Genomic_DNA"/>
</dbReference>
<keyword evidence="1" id="KW-0507">mRNA processing</keyword>
<evidence type="ECO:0000256" key="3">
    <source>
        <dbReference type="SAM" id="MobiDB-lite"/>
    </source>
</evidence>
<sequence>MYEEHQKKWVFDNTISIQRNSRPSQKNSGFTPTSQSKTGGATSLTPTKPAGNPVPCDSTSGRWTTFPGPGKPMDIGRLSKEGRCFKCQEKGHLVKDCPKKGEHKDIRSLGPLLEAMPMTTNIEEVKE</sequence>
<feature type="domain" description="CCHC-type" evidence="4">
    <location>
        <begin position="83"/>
        <end position="99"/>
    </location>
</feature>
<dbReference type="PROSITE" id="PS50158">
    <property type="entry name" value="ZF_CCHC"/>
    <property type="match status" value="1"/>
</dbReference>
<feature type="compositionally biased region" description="Basic and acidic residues" evidence="3">
    <location>
        <begin position="1"/>
        <end position="10"/>
    </location>
</feature>
<keyword evidence="6" id="KW-1185">Reference proteome</keyword>
<keyword evidence="2" id="KW-0479">Metal-binding</keyword>
<evidence type="ECO:0000313" key="6">
    <source>
        <dbReference type="Proteomes" id="UP000219338"/>
    </source>
</evidence>
<feature type="compositionally biased region" description="Polar residues" evidence="3">
    <location>
        <begin position="13"/>
        <end position="46"/>
    </location>
</feature>
<evidence type="ECO:0000256" key="1">
    <source>
        <dbReference type="ARBA" id="ARBA00022664"/>
    </source>
</evidence>
<protein>
    <recommendedName>
        <fullName evidence="4">CCHC-type domain-containing protein</fullName>
    </recommendedName>
</protein>
<evidence type="ECO:0000259" key="4">
    <source>
        <dbReference type="PROSITE" id="PS50158"/>
    </source>
</evidence>